<dbReference type="InterPro" id="IPR007016">
    <property type="entry name" value="O-antigen_ligase-rel_domated"/>
</dbReference>
<feature type="domain" description="O-antigen ligase-related" evidence="6">
    <location>
        <begin position="205"/>
        <end position="323"/>
    </location>
</feature>
<gene>
    <name evidence="7" type="ORF">SAMN05216323_100242</name>
</gene>
<reference evidence="7 8" key="1">
    <citation type="submission" date="2016-09" db="EMBL/GenBank/DDBJ databases">
        <authorList>
            <person name="Capua I."/>
            <person name="De Benedictis P."/>
            <person name="Joannis T."/>
            <person name="Lombin L.H."/>
            <person name="Cattoli G."/>
        </authorList>
    </citation>
    <scope>NUCLEOTIDE SEQUENCE [LARGE SCALE GENOMIC DNA]</scope>
    <source>
        <strain evidence="7 8">A7P-90m</strain>
    </source>
</reference>
<name>A0A1G6GLY6_9BACT</name>
<feature type="transmembrane region" description="Helical" evidence="5">
    <location>
        <begin position="7"/>
        <end position="25"/>
    </location>
</feature>
<dbReference type="RefSeq" id="WP_092434356.1">
    <property type="nucleotide sequence ID" value="NZ_FMYP01000002.1"/>
</dbReference>
<dbReference type="EMBL" id="FMYP01000002">
    <property type="protein sequence ID" value="SDB82944.1"/>
    <property type="molecule type" value="Genomic_DNA"/>
</dbReference>
<dbReference type="STRING" id="1640674.SAMN05216323_100242"/>
<evidence type="ECO:0000313" key="7">
    <source>
        <dbReference type="EMBL" id="SDB82944.1"/>
    </source>
</evidence>
<feature type="transmembrane region" description="Helical" evidence="5">
    <location>
        <begin position="172"/>
        <end position="188"/>
    </location>
</feature>
<keyword evidence="8" id="KW-1185">Reference proteome</keyword>
<comment type="subcellular location">
    <subcellularLocation>
        <location evidence="1">Membrane</location>
        <topology evidence="1">Multi-pass membrane protein</topology>
    </subcellularLocation>
</comment>
<dbReference type="Proteomes" id="UP000199452">
    <property type="component" value="Unassembled WGS sequence"/>
</dbReference>
<evidence type="ECO:0000256" key="3">
    <source>
        <dbReference type="ARBA" id="ARBA00022989"/>
    </source>
</evidence>
<keyword evidence="4 5" id="KW-0472">Membrane</keyword>
<feature type="transmembrane region" description="Helical" evidence="5">
    <location>
        <begin position="244"/>
        <end position="262"/>
    </location>
</feature>
<dbReference type="OrthoDB" id="9885074at2"/>
<accession>A0A1G6GLY6</accession>
<evidence type="ECO:0000256" key="4">
    <source>
        <dbReference type="ARBA" id="ARBA00023136"/>
    </source>
</evidence>
<feature type="transmembrane region" description="Helical" evidence="5">
    <location>
        <begin position="322"/>
        <end position="347"/>
    </location>
</feature>
<feature type="transmembrane region" description="Helical" evidence="5">
    <location>
        <begin position="359"/>
        <end position="378"/>
    </location>
</feature>
<sequence length="399" mass="46463">MEKTVARILIVLYIFFAGWTGSFVFGRYFTIANILLLPILVFLLYSWFKERYSVKQLFREDFFLLLLVLFVGVAALAHYNGHSLNYIVAYGFVFIAGFLLLKLFFLRYSTHKLLLNTLSIAVIFHSLFILVEFFSQTIFGIDIQEYMFKIFPHDAFYFGYPRCYGLTEEPTYVAHYLTTFVPLVFYHLHKTRLWIPVKIVIYTIVMVSFFLTFSTAGFAIAIIGAVLAVGLYTLTNISFLRKNWIWITLLLLVIFSMIFIVLTKDIPFIQPLLQKFSQTEVGLDGSRLNRWATDFPYLLSHPILGVGPGFFASQGLTSSVNWYLFLAIEAGLLSLFSLFVFLGFYLFRVIKIDSPYRFVYLYGFLNTFIYLFTCSTFYHPYPWLLLIMFAVCVREVKTI</sequence>
<evidence type="ECO:0000256" key="5">
    <source>
        <dbReference type="SAM" id="Phobius"/>
    </source>
</evidence>
<evidence type="ECO:0000259" key="6">
    <source>
        <dbReference type="Pfam" id="PF04932"/>
    </source>
</evidence>
<keyword evidence="3 5" id="KW-1133">Transmembrane helix</keyword>
<dbReference type="PANTHER" id="PTHR37422:SF13">
    <property type="entry name" value="LIPOPOLYSACCHARIDE BIOSYNTHESIS PROTEIN PA4999-RELATED"/>
    <property type="match status" value="1"/>
</dbReference>
<dbReference type="InterPro" id="IPR051533">
    <property type="entry name" value="WaaL-like"/>
</dbReference>
<organism evidence="7 8">
    <name type="scientific">Williamwhitmania taraxaci</name>
    <dbReference type="NCBI Taxonomy" id="1640674"/>
    <lineage>
        <taxon>Bacteria</taxon>
        <taxon>Pseudomonadati</taxon>
        <taxon>Bacteroidota</taxon>
        <taxon>Bacteroidia</taxon>
        <taxon>Bacteroidales</taxon>
        <taxon>Williamwhitmaniaceae</taxon>
        <taxon>Williamwhitmania</taxon>
    </lineage>
</organism>
<keyword evidence="7" id="KW-0436">Ligase</keyword>
<feature type="transmembrane region" description="Helical" evidence="5">
    <location>
        <begin position="113"/>
        <end position="131"/>
    </location>
</feature>
<dbReference type="GO" id="GO:0016874">
    <property type="term" value="F:ligase activity"/>
    <property type="evidence" value="ECO:0007669"/>
    <property type="project" value="UniProtKB-KW"/>
</dbReference>
<evidence type="ECO:0000256" key="2">
    <source>
        <dbReference type="ARBA" id="ARBA00022692"/>
    </source>
</evidence>
<protein>
    <submittedName>
        <fullName evidence="7">O-Antigen ligase</fullName>
    </submittedName>
</protein>
<feature type="transmembrane region" description="Helical" evidence="5">
    <location>
        <begin position="87"/>
        <end position="106"/>
    </location>
</feature>
<feature type="transmembrane region" description="Helical" evidence="5">
    <location>
        <begin position="200"/>
        <end position="232"/>
    </location>
</feature>
<proteinExistence type="predicted"/>
<evidence type="ECO:0000256" key="1">
    <source>
        <dbReference type="ARBA" id="ARBA00004141"/>
    </source>
</evidence>
<keyword evidence="2 5" id="KW-0812">Transmembrane</keyword>
<evidence type="ECO:0000313" key="8">
    <source>
        <dbReference type="Proteomes" id="UP000199452"/>
    </source>
</evidence>
<dbReference type="Pfam" id="PF04932">
    <property type="entry name" value="Wzy_C"/>
    <property type="match status" value="1"/>
</dbReference>
<feature type="transmembrane region" description="Helical" evidence="5">
    <location>
        <begin position="60"/>
        <end position="81"/>
    </location>
</feature>
<feature type="transmembrane region" description="Helical" evidence="5">
    <location>
        <begin position="31"/>
        <end position="48"/>
    </location>
</feature>
<dbReference type="GO" id="GO:0016020">
    <property type="term" value="C:membrane"/>
    <property type="evidence" value="ECO:0007669"/>
    <property type="project" value="UniProtKB-SubCell"/>
</dbReference>
<dbReference type="PANTHER" id="PTHR37422">
    <property type="entry name" value="TEICHURONIC ACID BIOSYNTHESIS PROTEIN TUAE"/>
    <property type="match status" value="1"/>
</dbReference>
<dbReference type="AlphaFoldDB" id="A0A1G6GLY6"/>